<dbReference type="SUPFAM" id="SSF51556">
    <property type="entry name" value="Metallo-dependent hydrolases"/>
    <property type="match status" value="1"/>
</dbReference>
<dbReference type="EMBL" id="QQXL01000006">
    <property type="protein sequence ID" value="RKW69947.1"/>
    <property type="molecule type" value="Genomic_DNA"/>
</dbReference>
<evidence type="ECO:0000313" key="2">
    <source>
        <dbReference type="EMBL" id="RKW69947.1"/>
    </source>
</evidence>
<dbReference type="SUPFAM" id="SSF51338">
    <property type="entry name" value="Composite domain of metallo-dependent hydrolases"/>
    <property type="match status" value="1"/>
</dbReference>
<comment type="caution">
    <text evidence="2">The sequence shown here is derived from an EMBL/GenBank/DDBJ whole genome shotgun (WGS) entry which is preliminary data.</text>
</comment>
<feature type="domain" description="Amidohydrolase 3" evidence="1">
    <location>
        <begin position="182"/>
        <end position="410"/>
    </location>
</feature>
<proteinExistence type="predicted"/>
<dbReference type="InterPro" id="IPR032466">
    <property type="entry name" value="Metal_Hydrolase"/>
</dbReference>
<dbReference type="PANTHER" id="PTHR32027:SF9">
    <property type="entry name" value="BLL3847 PROTEIN"/>
    <property type="match status" value="1"/>
</dbReference>
<dbReference type="PANTHER" id="PTHR32027">
    <property type="entry name" value="CYTOSINE DEAMINASE"/>
    <property type="match status" value="1"/>
</dbReference>
<reference evidence="2 3" key="1">
    <citation type="submission" date="2018-07" db="EMBL/GenBank/DDBJ databases">
        <title>Arthrobacter sp. nov., isolated from raw cow's milk with high bacterial count.</title>
        <authorList>
            <person name="Hahne J."/>
            <person name="Isele D."/>
            <person name="Lipski A."/>
        </authorList>
    </citation>
    <scope>NUCLEOTIDE SEQUENCE [LARGE SCALE GENOMIC DNA]</scope>
    <source>
        <strain evidence="2 3">JZ R-183</strain>
    </source>
</reference>
<dbReference type="Gene3D" id="2.30.40.10">
    <property type="entry name" value="Urease, subunit C, domain 1"/>
    <property type="match status" value="1"/>
</dbReference>
<dbReference type="Pfam" id="PF07969">
    <property type="entry name" value="Amidohydro_3"/>
    <property type="match status" value="1"/>
</dbReference>
<sequence>MNASAWPTSPPTTALQLDLWILSTVRPALPWGANAVDLVIQGSAISEVLPAGTGAAAHPGARVEDGKNLLALPGLINAHAHADKSWWGQEWVSWGGEPTTQGRISHERLNRERLSIPSTHGAELILRQFLRHGTTATRSHVDVDLGVGLRGVEHVLTAAQNLGGAIDVEIVAFPQDGVIRRPGVLALLNEAVSMGVKNIGGLDPATIDRDPVAQLDGLFQIAERTGAGIDIHLHDPRELGAFQLELIIERTLATGAQGRVNIAHGFALGDLQGAAQNDLLERAAEAGLTWTTVAPVRTQPLPWKRMRELGVGLGLGTDGIRDLWNPFGDGDLLKMALGFARLHGAHRDEDLARIVALATTEAAPFVHRTQHDLNAGSRADIVLLDSQNAADALVLTPRRELVVAGGRIVAREGELTL</sequence>
<dbReference type="RefSeq" id="WP_121485618.1">
    <property type="nucleotide sequence ID" value="NZ_QQXL01000006.1"/>
</dbReference>
<accession>A0A496PHI2</accession>
<dbReference type="AlphaFoldDB" id="A0A496PHI2"/>
<name>A0A496PHI2_9MICC</name>
<dbReference type="InterPro" id="IPR011059">
    <property type="entry name" value="Metal-dep_hydrolase_composite"/>
</dbReference>
<organism evidence="2 3">
    <name type="scientific">Galactobacter caseinivorans</name>
    <dbReference type="NCBI Taxonomy" id="2676123"/>
    <lineage>
        <taxon>Bacteria</taxon>
        <taxon>Bacillati</taxon>
        <taxon>Actinomycetota</taxon>
        <taxon>Actinomycetes</taxon>
        <taxon>Micrococcales</taxon>
        <taxon>Micrococcaceae</taxon>
        <taxon>Galactobacter</taxon>
    </lineage>
</organism>
<evidence type="ECO:0000259" key="1">
    <source>
        <dbReference type="Pfam" id="PF07969"/>
    </source>
</evidence>
<protein>
    <submittedName>
        <fullName evidence="2">Cytosine deaminase</fullName>
    </submittedName>
</protein>
<keyword evidence="3" id="KW-1185">Reference proteome</keyword>
<dbReference type="Gene3D" id="3.20.20.140">
    <property type="entry name" value="Metal-dependent hydrolases"/>
    <property type="match status" value="1"/>
</dbReference>
<gene>
    <name evidence="2" type="ORF">DWQ67_10810</name>
</gene>
<dbReference type="Proteomes" id="UP000273119">
    <property type="component" value="Unassembled WGS sequence"/>
</dbReference>
<dbReference type="InterPro" id="IPR052349">
    <property type="entry name" value="Metallo-hydrolase_Enzymes"/>
</dbReference>
<evidence type="ECO:0000313" key="3">
    <source>
        <dbReference type="Proteomes" id="UP000273119"/>
    </source>
</evidence>
<dbReference type="InterPro" id="IPR013108">
    <property type="entry name" value="Amidohydro_3"/>
</dbReference>
<dbReference type="GO" id="GO:0016814">
    <property type="term" value="F:hydrolase activity, acting on carbon-nitrogen (but not peptide) bonds, in cyclic amidines"/>
    <property type="evidence" value="ECO:0007669"/>
    <property type="project" value="TreeGrafter"/>
</dbReference>